<feature type="compositionally biased region" description="Basic residues" evidence="1">
    <location>
        <begin position="43"/>
        <end position="52"/>
    </location>
</feature>
<dbReference type="Proteomes" id="UP000306628">
    <property type="component" value="Unassembled WGS sequence"/>
</dbReference>
<feature type="compositionally biased region" description="Polar residues" evidence="1">
    <location>
        <begin position="25"/>
        <end position="40"/>
    </location>
</feature>
<accession>A0A5S4EYM6</accession>
<reference evidence="2 3" key="1">
    <citation type="submission" date="2019-05" db="EMBL/GenBank/DDBJ databases">
        <title>Draft genome sequence of Nonomuraea zeae DSM 100528.</title>
        <authorList>
            <person name="Saricaoglu S."/>
            <person name="Isik K."/>
        </authorList>
    </citation>
    <scope>NUCLEOTIDE SEQUENCE [LARGE SCALE GENOMIC DNA]</scope>
    <source>
        <strain evidence="2 3">DSM 100528</strain>
    </source>
</reference>
<evidence type="ECO:0000256" key="1">
    <source>
        <dbReference type="SAM" id="MobiDB-lite"/>
    </source>
</evidence>
<sequence>MLTLLAHLSSISSNLPDSPNDAAKNPTSPAINRTIDNVVTIQVKKRGRRRSRRAGEGGVAVTLQG</sequence>
<evidence type="ECO:0000313" key="3">
    <source>
        <dbReference type="Proteomes" id="UP000306628"/>
    </source>
</evidence>
<dbReference type="AlphaFoldDB" id="A0A5S4EYM6"/>
<evidence type="ECO:0000313" key="2">
    <source>
        <dbReference type="EMBL" id="TMR08632.1"/>
    </source>
</evidence>
<gene>
    <name evidence="2" type="ORF">ETD85_62100</name>
</gene>
<protein>
    <submittedName>
        <fullName evidence="2">Uncharacterized protein</fullName>
    </submittedName>
</protein>
<name>A0A5S4EYM6_9ACTN</name>
<organism evidence="2 3">
    <name type="scientific">Nonomuraea zeae</name>
    <dbReference type="NCBI Taxonomy" id="1642303"/>
    <lineage>
        <taxon>Bacteria</taxon>
        <taxon>Bacillati</taxon>
        <taxon>Actinomycetota</taxon>
        <taxon>Actinomycetes</taxon>
        <taxon>Streptosporangiales</taxon>
        <taxon>Streptosporangiaceae</taxon>
        <taxon>Nonomuraea</taxon>
    </lineage>
</organism>
<proteinExistence type="predicted"/>
<dbReference type="RefSeq" id="WP_138699063.1">
    <property type="nucleotide sequence ID" value="NZ_JBHSAZ010000028.1"/>
</dbReference>
<dbReference type="EMBL" id="VCKX01000649">
    <property type="protein sequence ID" value="TMR08632.1"/>
    <property type="molecule type" value="Genomic_DNA"/>
</dbReference>
<keyword evidence="3" id="KW-1185">Reference proteome</keyword>
<comment type="caution">
    <text evidence="2">The sequence shown here is derived from an EMBL/GenBank/DDBJ whole genome shotgun (WGS) entry which is preliminary data.</text>
</comment>
<feature type="region of interest" description="Disordered" evidence="1">
    <location>
        <begin position="10"/>
        <end position="65"/>
    </location>
</feature>